<dbReference type="PANTHER" id="PTHR46832:SF1">
    <property type="entry name" value="5'-METHYLTHIOADENOSINE_S-ADENOSYLHOMOCYSTEINE NUCLEOSIDASE"/>
    <property type="match status" value="1"/>
</dbReference>
<keyword evidence="3" id="KW-1185">Reference proteome</keyword>
<dbReference type="SUPFAM" id="SSF53167">
    <property type="entry name" value="Purine and uridine phosphorylases"/>
    <property type="match status" value="1"/>
</dbReference>
<dbReference type="GO" id="GO:0019284">
    <property type="term" value="P:L-methionine salvage from S-adenosylmethionine"/>
    <property type="evidence" value="ECO:0007669"/>
    <property type="project" value="TreeGrafter"/>
</dbReference>
<dbReference type="GO" id="GO:0008782">
    <property type="term" value="F:adenosylhomocysteine nucleosidase activity"/>
    <property type="evidence" value="ECO:0007669"/>
    <property type="project" value="TreeGrafter"/>
</dbReference>
<dbReference type="Pfam" id="PF01048">
    <property type="entry name" value="PNP_UDP_1"/>
    <property type="match status" value="1"/>
</dbReference>
<dbReference type="InterPro" id="IPR035994">
    <property type="entry name" value="Nucleoside_phosphorylase_sf"/>
</dbReference>
<dbReference type="OrthoDB" id="509435at2"/>
<accession>A0A2T1EM19</accession>
<feature type="domain" description="Nucleoside phosphorylase" evidence="1">
    <location>
        <begin position="4"/>
        <end position="239"/>
    </location>
</feature>
<evidence type="ECO:0000259" key="1">
    <source>
        <dbReference type="Pfam" id="PF01048"/>
    </source>
</evidence>
<evidence type="ECO:0000313" key="2">
    <source>
        <dbReference type="EMBL" id="PSB33755.1"/>
    </source>
</evidence>
<dbReference type="PANTHER" id="PTHR46832">
    <property type="entry name" value="5'-METHYLTHIOADENOSINE/S-ADENOSYLHOMOCYSTEINE NUCLEOSIDASE"/>
    <property type="match status" value="1"/>
</dbReference>
<dbReference type="GO" id="GO:0005829">
    <property type="term" value="C:cytosol"/>
    <property type="evidence" value="ECO:0007669"/>
    <property type="project" value="TreeGrafter"/>
</dbReference>
<dbReference type="AlphaFoldDB" id="A0A2T1EM19"/>
<reference evidence="2 3" key="2">
    <citation type="submission" date="2018-03" db="EMBL/GenBank/DDBJ databases">
        <title>The ancient ancestry and fast evolution of plastids.</title>
        <authorList>
            <person name="Moore K.R."/>
            <person name="Magnabosco C."/>
            <person name="Momper L."/>
            <person name="Gold D.A."/>
            <person name="Bosak T."/>
            <person name="Fournier G.P."/>
        </authorList>
    </citation>
    <scope>NUCLEOTIDE SEQUENCE [LARGE SCALE GENOMIC DNA]</scope>
    <source>
        <strain evidence="2 3">ULC18</strain>
    </source>
</reference>
<dbReference type="Proteomes" id="UP000239576">
    <property type="component" value="Unassembled WGS sequence"/>
</dbReference>
<protein>
    <recommendedName>
        <fullName evidence="1">Nucleoside phosphorylase domain-containing protein</fullName>
    </recommendedName>
</protein>
<name>A0A2T1EM19_9CYAN</name>
<dbReference type="Gene3D" id="3.40.50.1580">
    <property type="entry name" value="Nucleoside phosphorylase domain"/>
    <property type="match status" value="1"/>
</dbReference>
<dbReference type="EMBL" id="PVWK01000017">
    <property type="protein sequence ID" value="PSB33755.1"/>
    <property type="molecule type" value="Genomic_DNA"/>
</dbReference>
<organism evidence="2 3">
    <name type="scientific">Stenomitos frigidus ULC18</name>
    <dbReference type="NCBI Taxonomy" id="2107698"/>
    <lineage>
        <taxon>Bacteria</taxon>
        <taxon>Bacillati</taxon>
        <taxon>Cyanobacteriota</taxon>
        <taxon>Cyanophyceae</taxon>
        <taxon>Leptolyngbyales</taxon>
        <taxon>Leptolyngbyaceae</taxon>
        <taxon>Stenomitos</taxon>
    </lineage>
</organism>
<proteinExistence type="predicted"/>
<sequence length="627" mass="70318">MPSVVILTALQVEYLAVRAHLNEWNEEIYRDTIYERGRFIANGQVWDVVIVEIGMGNDGAAAEAVRAIDRFNPDVMLFVGVAGGIKDVALGDVVAATKVYGYEYGRAEEQFLPRPELGEGAYKLVNRARAEARKTDWLRRVQSSVAGSKPRVHAAPIAAGEKVITSTRSPIFGFLRQQYSDAIAVEMEGFGVLKAARMDQRVAAIVIRGISDLIDRKEEMDTAGFKEIAARHASAFAFEVLAKLWGGGIASPVPDTSQSGTEAIAVHIDETIQIPLERQFPKDVAILYVEEREGKLALKAFNAEQDSLEPLKDCPPPPLLPDELKSSQQISDFLGTLVAYRPRKCAMGQFLGWLLTLRRTLRETANLELSRLIINDRTGFEIPWEMLNLPGNETLGTVVQMVRWHDVDDPDTWELMPLPLPTLKKHSCQGKILVHAGVGYNTESHKPFQVLRSYQTVHLPDLQTFFNRLQQAQSEFGLLFIASREFQCLSKETLKAYLHYTDAMRSNSIVVFIDAQLFLDGQPSMSYREIAVSFLEGGLKGVIGSLKTLNDPEANQIVQHFFAELDRDRTATIPEILRRLRVKANQRLRQAFNQENCLLYLSTCLYAYYGNQMTVLELTPTEDTTHD</sequence>
<dbReference type="CDD" id="cd09008">
    <property type="entry name" value="MTAN"/>
    <property type="match status" value="1"/>
</dbReference>
<dbReference type="GO" id="GO:0008930">
    <property type="term" value="F:methylthioadenosine nucleosidase activity"/>
    <property type="evidence" value="ECO:0007669"/>
    <property type="project" value="TreeGrafter"/>
</dbReference>
<gene>
    <name evidence="2" type="ORF">C7B82_04330</name>
</gene>
<evidence type="ECO:0000313" key="3">
    <source>
        <dbReference type="Proteomes" id="UP000239576"/>
    </source>
</evidence>
<reference evidence="3" key="1">
    <citation type="submission" date="2018-02" db="EMBL/GenBank/DDBJ databases">
        <authorList>
            <person name="Moore K."/>
            <person name="Momper L."/>
        </authorList>
    </citation>
    <scope>NUCLEOTIDE SEQUENCE [LARGE SCALE GENOMIC DNA]</scope>
    <source>
        <strain evidence="3">ULC18</strain>
    </source>
</reference>
<dbReference type="GO" id="GO:0009116">
    <property type="term" value="P:nucleoside metabolic process"/>
    <property type="evidence" value="ECO:0007669"/>
    <property type="project" value="InterPro"/>
</dbReference>
<comment type="caution">
    <text evidence="2">The sequence shown here is derived from an EMBL/GenBank/DDBJ whole genome shotgun (WGS) entry which is preliminary data.</text>
</comment>
<dbReference type="InterPro" id="IPR000845">
    <property type="entry name" value="Nucleoside_phosphorylase_d"/>
</dbReference>